<reference evidence="2 3" key="1">
    <citation type="journal article" date="2018" name="BMC Genomics">
        <title>Genomic comparison of Trypanosoma conorhini and Trypanosoma rangeli to Trypanosoma cruzi strains of high and low virulence.</title>
        <authorList>
            <person name="Bradwell K.R."/>
            <person name="Koparde V.N."/>
            <person name="Matveyev A.V."/>
            <person name="Serrano M.G."/>
            <person name="Alves J.M."/>
            <person name="Parikh H."/>
            <person name="Huang B."/>
            <person name="Lee V."/>
            <person name="Espinosa-Alvarez O."/>
            <person name="Ortiz P.A."/>
            <person name="Costa-Martins A.G."/>
            <person name="Teixeira M.M."/>
            <person name="Buck G.A."/>
        </authorList>
    </citation>
    <scope>NUCLEOTIDE SEQUENCE [LARGE SCALE GENOMIC DNA]</scope>
    <source>
        <strain evidence="2 3">025E</strain>
    </source>
</reference>
<evidence type="ECO:0000256" key="1">
    <source>
        <dbReference type="SAM" id="MobiDB-lite"/>
    </source>
</evidence>
<dbReference type="AlphaFoldDB" id="A0A422NCA5"/>
<sequence>CPRHTSTQSARHPCPHRTPSQRLRSVVVEDEAVQAQKRRQWSTSAATSTAVGWASLATPPSACGPAAAPAPPPRPPSRHPRRNRAAAELQSLQLTRAQHAAVQQDVRHRHVGAARSRVRAIHTEKEVRYPV</sequence>
<dbReference type="RefSeq" id="XP_029224773.1">
    <property type="nucleotide sequence ID" value="XM_029375120.1"/>
</dbReference>
<feature type="region of interest" description="Disordered" evidence="1">
    <location>
        <begin position="1"/>
        <end position="86"/>
    </location>
</feature>
<feature type="compositionally biased region" description="Low complexity" evidence="1">
    <location>
        <begin position="57"/>
        <end position="67"/>
    </location>
</feature>
<evidence type="ECO:0000313" key="3">
    <source>
        <dbReference type="Proteomes" id="UP000284403"/>
    </source>
</evidence>
<accession>A0A422NCA5</accession>
<feature type="compositionally biased region" description="Polar residues" evidence="1">
    <location>
        <begin position="41"/>
        <end position="50"/>
    </location>
</feature>
<dbReference type="EMBL" id="MKKU01000741">
    <property type="protein sequence ID" value="RNF03066.1"/>
    <property type="molecule type" value="Genomic_DNA"/>
</dbReference>
<gene>
    <name evidence="2" type="ORF">Tco025E_08265</name>
</gene>
<name>A0A422NCA5_9TRYP</name>
<dbReference type="GeneID" id="40321876"/>
<evidence type="ECO:0000313" key="2">
    <source>
        <dbReference type="EMBL" id="RNF03066.1"/>
    </source>
</evidence>
<feature type="compositionally biased region" description="Polar residues" evidence="1">
    <location>
        <begin position="1"/>
        <end position="10"/>
    </location>
</feature>
<proteinExistence type="predicted"/>
<keyword evidence="3" id="KW-1185">Reference proteome</keyword>
<feature type="non-terminal residue" evidence="2">
    <location>
        <position position="1"/>
    </location>
</feature>
<comment type="caution">
    <text evidence="2">The sequence shown here is derived from an EMBL/GenBank/DDBJ whole genome shotgun (WGS) entry which is preliminary data.</text>
</comment>
<protein>
    <submittedName>
        <fullName evidence="2">Uncharacterized protein</fullName>
    </submittedName>
</protein>
<dbReference type="Proteomes" id="UP000284403">
    <property type="component" value="Unassembled WGS sequence"/>
</dbReference>
<organism evidence="2 3">
    <name type="scientific">Trypanosoma conorhini</name>
    <dbReference type="NCBI Taxonomy" id="83891"/>
    <lineage>
        <taxon>Eukaryota</taxon>
        <taxon>Discoba</taxon>
        <taxon>Euglenozoa</taxon>
        <taxon>Kinetoplastea</taxon>
        <taxon>Metakinetoplastina</taxon>
        <taxon>Trypanosomatida</taxon>
        <taxon>Trypanosomatidae</taxon>
        <taxon>Trypanosoma</taxon>
    </lineage>
</organism>